<dbReference type="Pfam" id="PF07631">
    <property type="entry name" value="PSD4"/>
    <property type="match status" value="1"/>
</dbReference>
<feature type="chain" id="PRO_5013318533" evidence="2">
    <location>
        <begin position="27"/>
        <end position="830"/>
    </location>
</feature>
<evidence type="ECO:0000313" key="10">
    <source>
        <dbReference type="Proteomes" id="UP000190774"/>
    </source>
</evidence>
<dbReference type="Pfam" id="PF07626">
    <property type="entry name" value="PSD3"/>
    <property type="match status" value="1"/>
</dbReference>
<dbReference type="Pfam" id="PF07627">
    <property type="entry name" value="PSCyt3"/>
    <property type="match status" value="1"/>
</dbReference>
<evidence type="ECO:0000313" key="9">
    <source>
        <dbReference type="EMBL" id="SKA96554.1"/>
    </source>
</evidence>
<sequence>MRFPLLSGAFLSATCLSVTAWSSVSAELPAELSAFLDQHCLECHDADVTKGGLDLTALKFELNQRANFSQWQRVFERVRDGEMPPKKQTQPEKPELAKFIAGLGQPLLKADTDDIATVGRVRSRKLTRTEYEHTLHDLLGIDIPVKALLPEDRASHGFETVAEGQQLSHHQLARYLDVADLALSEAFKRALEGDVVFERHCTPADLAMFTRGNYRGPDLKEGRSLSWPITLQFFGRMKATEVPEDGWYRITLRDVQAVNPGPTGAVWGTLRSGICYSNAPMLYMIGLVEATSTPRDLVYEAWIQKDHMLELKPNDATLKRAATGANGGNVSFKGRDLAKDGFSGISNRGIDLQRIYPNGDNDLVKRSLFGETDLQKAGKGDQAIKALDRLVARFARRAFRRPVTAEQTAPYQEIGRKVLAEESSLAEGLKASYRAILCSPRFLTFVEAPGELDDHAIASRLSYALWVSMPDAELLKLADQGKLKQPEVLSAQVTRLLADAKSQRFIESFSDQWLRLKEIDFTSPDTRQFPTFDPVVQESMLQETRTYLSELIHQNLDVTHLVDSDFAFLNGRLARHYLGDLPPNKKAELKSPKTKNKDKEKKQAKIAQKDATGVEWDDLMTSPLKVGEGLQKVSLNPQSMRGGLLAQGALLKVTSDGTSTSPVLRGVFVNERILGTHIPPPPPGVPAIEPDIRGATSIRERLEKHRSNESCMSCHTLIDPPGFALESFDPVGGWRTRYGKGKGAEVNPSGATPDGAVFADFEAWKQVYRQRADQLARGFAQQFLTYATGAAMRFSDAAALDTVVTRSRADGHGLRSILQAAVQSPVFLHK</sequence>
<feature type="domain" description="DUF1595" evidence="8">
    <location>
        <begin position="388"/>
        <end position="447"/>
    </location>
</feature>
<dbReference type="EMBL" id="FUYE01000007">
    <property type="protein sequence ID" value="SKA96554.1"/>
    <property type="molecule type" value="Genomic_DNA"/>
</dbReference>
<dbReference type="InterPro" id="IPR013039">
    <property type="entry name" value="DUF1588"/>
</dbReference>
<feature type="region of interest" description="Disordered" evidence="1">
    <location>
        <begin position="580"/>
        <end position="609"/>
    </location>
</feature>
<feature type="compositionally biased region" description="Basic and acidic residues" evidence="1">
    <location>
        <begin position="583"/>
        <end position="603"/>
    </location>
</feature>
<dbReference type="InterPro" id="IPR011429">
    <property type="entry name" value="Cyt_c_Planctomycete-type"/>
</dbReference>
<feature type="domain" description="DUF1588" evidence="5">
    <location>
        <begin position="641"/>
        <end position="737"/>
    </location>
</feature>
<feature type="domain" description="DUF1592" evidence="6">
    <location>
        <begin position="452"/>
        <end position="577"/>
    </location>
</feature>
<dbReference type="OrthoDB" id="174639at2"/>
<protein>
    <submittedName>
        <fullName evidence="9">Planctomycete cytochrome C</fullName>
    </submittedName>
</protein>
<feature type="domain" description="DUF1585" evidence="3">
    <location>
        <begin position="754"/>
        <end position="827"/>
    </location>
</feature>
<dbReference type="Pfam" id="PF07624">
    <property type="entry name" value="PSD2"/>
    <property type="match status" value="1"/>
</dbReference>
<dbReference type="Pfam" id="PF07635">
    <property type="entry name" value="PSCyt1"/>
    <property type="match status" value="1"/>
</dbReference>
<feature type="domain" description="Cytochrome C Planctomycete-type" evidence="7">
    <location>
        <begin position="40"/>
        <end position="86"/>
    </location>
</feature>
<reference evidence="10" key="1">
    <citation type="submission" date="2017-02" db="EMBL/GenBank/DDBJ databases">
        <authorList>
            <person name="Varghese N."/>
            <person name="Submissions S."/>
        </authorList>
    </citation>
    <scope>NUCLEOTIDE SEQUENCE [LARGE SCALE GENOMIC DNA]</scope>
    <source>
        <strain evidence="10">ATCC 700200</strain>
    </source>
</reference>
<dbReference type="InterPro" id="IPR013036">
    <property type="entry name" value="DUF1587"/>
</dbReference>
<dbReference type="RefSeq" id="WP_078813619.1">
    <property type="nucleotide sequence ID" value="NZ_FUYE01000007.1"/>
</dbReference>
<dbReference type="STRING" id="48467.SAMN02745166_02422"/>
<evidence type="ECO:0000259" key="7">
    <source>
        <dbReference type="Pfam" id="PF07635"/>
    </source>
</evidence>
<keyword evidence="10" id="KW-1185">Reference proteome</keyword>
<feature type="signal peptide" evidence="2">
    <location>
        <begin position="1"/>
        <end position="26"/>
    </location>
</feature>
<dbReference type="Pfam" id="PF07637">
    <property type="entry name" value="PSD5"/>
    <property type="match status" value="1"/>
</dbReference>
<accession>A0A1T4Y3Z6</accession>
<name>A0A1T4Y3Z6_9BACT</name>
<evidence type="ECO:0000259" key="4">
    <source>
        <dbReference type="Pfam" id="PF07626"/>
    </source>
</evidence>
<dbReference type="InterPro" id="IPR011478">
    <property type="entry name" value="DUF1585"/>
</dbReference>
<gene>
    <name evidence="9" type="ORF">SAMN02745166_02422</name>
</gene>
<dbReference type="InterPro" id="IPR013042">
    <property type="entry name" value="DUF1592"/>
</dbReference>
<dbReference type="Proteomes" id="UP000190774">
    <property type="component" value="Unassembled WGS sequence"/>
</dbReference>
<evidence type="ECO:0000259" key="3">
    <source>
        <dbReference type="Pfam" id="PF07624"/>
    </source>
</evidence>
<evidence type="ECO:0000256" key="1">
    <source>
        <dbReference type="SAM" id="MobiDB-lite"/>
    </source>
</evidence>
<evidence type="ECO:0000259" key="5">
    <source>
        <dbReference type="Pfam" id="PF07627"/>
    </source>
</evidence>
<organism evidence="9 10">
    <name type="scientific">Prosthecobacter debontii</name>
    <dbReference type="NCBI Taxonomy" id="48467"/>
    <lineage>
        <taxon>Bacteria</taxon>
        <taxon>Pseudomonadati</taxon>
        <taxon>Verrucomicrobiota</taxon>
        <taxon>Verrucomicrobiia</taxon>
        <taxon>Verrucomicrobiales</taxon>
        <taxon>Verrucomicrobiaceae</taxon>
        <taxon>Prosthecobacter</taxon>
    </lineage>
</organism>
<evidence type="ECO:0000259" key="8">
    <source>
        <dbReference type="Pfam" id="PF07637"/>
    </source>
</evidence>
<evidence type="ECO:0000256" key="2">
    <source>
        <dbReference type="SAM" id="SignalP"/>
    </source>
</evidence>
<dbReference type="InterPro" id="IPR013043">
    <property type="entry name" value="DUF1595"/>
</dbReference>
<feature type="domain" description="DUF1587" evidence="4">
    <location>
        <begin position="124"/>
        <end position="187"/>
    </location>
</feature>
<dbReference type="AlphaFoldDB" id="A0A1T4Y3Z6"/>
<proteinExistence type="predicted"/>
<keyword evidence="2" id="KW-0732">Signal</keyword>
<evidence type="ECO:0000259" key="6">
    <source>
        <dbReference type="Pfam" id="PF07631"/>
    </source>
</evidence>